<accession>A0A1I0RIE7</accession>
<keyword evidence="10" id="KW-1185">Reference proteome</keyword>
<feature type="binding site" evidence="7">
    <location>
        <position position="160"/>
    </location>
    <ligand>
        <name>S-adenosyl-L-methionine</name>
        <dbReference type="ChEBI" id="CHEBI:59789"/>
    </ligand>
</feature>
<sequence length="458" mass="52085">MNLPEKYLTTMKDMLGNEFDEYLESFNDNRLYGLRVNTLKISATDFLKISPFRLKPIPWIENGFYFSENDKPAKHPFYFAGLYYIQEPSAMTPANVLPINEGDKVFDMCAAPGGKSTQLGAKLNRTGLLITNDISNTRAKALLKNVELAGIPNLMVLSEDPKKLIHYYNGFFDKVLIDAPCSGEGMFRKDSKLIKSWESNGPEFYHEIQKELLLIGADMLKPGGMMLYSTCTFSKVEDEQSIRYLLNNRPEFSIIDIKDYSGFSHGYEDTVEDTKMNFSKMVRIWPYKMSGEGHFVALLQKSVDRELINHLDSPALKAKLPAELIQFMEAVTYPINKDEIEIIDDHVYVIPKLAGNHKGLRMLRSGLLLGICKKNRFEPSQALAMAMKMDDYASSINMTISDPNVIKYLKGETIEIEEIKTAKPAGWQLICVDNFPLGWGKLSGTTLKNKYCASWRWM</sequence>
<dbReference type="InterPro" id="IPR001678">
    <property type="entry name" value="MeTrfase_RsmB-F_NOP2_dom"/>
</dbReference>
<dbReference type="AlphaFoldDB" id="A0A1I0RIE7"/>
<dbReference type="Proteomes" id="UP000199701">
    <property type="component" value="Unassembled WGS sequence"/>
</dbReference>
<evidence type="ECO:0000256" key="1">
    <source>
        <dbReference type="ARBA" id="ARBA00007494"/>
    </source>
</evidence>
<keyword evidence="4 7" id="KW-0808">Transferase</keyword>
<keyword evidence="3 7" id="KW-0489">Methyltransferase</keyword>
<feature type="binding site" evidence="7">
    <location>
        <begin position="109"/>
        <end position="115"/>
    </location>
    <ligand>
        <name>S-adenosyl-L-methionine</name>
        <dbReference type="ChEBI" id="CHEBI:59789"/>
    </ligand>
</feature>
<dbReference type="PRINTS" id="PR02008">
    <property type="entry name" value="RCMTFAMILY"/>
</dbReference>
<dbReference type="GO" id="GO:0003723">
    <property type="term" value="F:RNA binding"/>
    <property type="evidence" value="ECO:0007669"/>
    <property type="project" value="UniProtKB-UniRule"/>
</dbReference>
<comment type="similarity">
    <text evidence="1 7">Belongs to the class I-like SAM-binding methyltransferase superfamily. RsmB/NOP family.</text>
</comment>
<dbReference type="Gene3D" id="3.40.50.150">
    <property type="entry name" value="Vaccinia Virus protein VP39"/>
    <property type="match status" value="1"/>
</dbReference>
<dbReference type="InterPro" id="IPR023267">
    <property type="entry name" value="RCMT"/>
</dbReference>
<name>A0A1I0RIE7_9FIRM</name>
<dbReference type="Pfam" id="PF13636">
    <property type="entry name" value="Methyltranf_PUA"/>
    <property type="match status" value="1"/>
</dbReference>
<keyword evidence="2" id="KW-0963">Cytoplasm</keyword>
<evidence type="ECO:0000256" key="4">
    <source>
        <dbReference type="ARBA" id="ARBA00022679"/>
    </source>
</evidence>
<evidence type="ECO:0000256" key="3">
    <source>
        <dbReference type="ARBA" id="ARBA00022603"/>
    </source>
</evidence>
<evidence type="ECO:0000256" key="2">
    <source>
        <dbReference type="ARBA" id="ARBA00022490"/>
    </source>
</evidence>
<dbReference type="GO" id="GO:0001510">
    <property type="term" value="P:RNA methylation"/>
    <property type="evidence" value="ECO:0007669"/>
    <property type="project" value="InterPro"/>
</dbReference>
<dbReference type="GO" id="GO:0008757">
    <property type="term" value="F:S-adenosylmethionine-dependent methyltransferase activity"/>
    <property type="evidence" value="ECO:0007669"/>
    <property type="project" value="InterPro"/>
</dbReference>
<proteinExistence type="inferred from homology"/>
<dbReference type="NCBIfam" id="TIGR00446">
    <property type="entry name" value="nop2p"/>
    <property type="match status" value="1"/>
</dbReference>
<dbReference type="STRING" id="99656.SAMN05421659_11617"/>
<dbReference type="PANTHER" id="PTHR22807">
    <property type="entry name" value="NOP2 YEAST -RELATED NOL1/NOP2/FMU SUN DOMAIN-CONTAINING"/>
    <property type="match status" value="1"/>
</dbReference>
<gene>
    <name evidence="9" type="ORF">SAMN05421659_11617</name>
</gene>
<dbReference type="InterPro" id="IPR027391">
    <property type="entry name" value="Nol1_Nop2_Fmu_2"/>
</dbReference>
<feature type="active site" description="Nucleophile" evidence="7">
    <location>
        <position position="231"/>
    </location>
</feature>
<dbReference type="PROSITE" id="PS01153">
    <property type="entry name" value="NOL1_NOP2_SUN"/>
    <property type="match status" value="1"/>
</dbReference>
<dbReference type="EMBL" id="FOJI01000016">
    <property type="protein sequence ID" value="SEW40489.1"/>
    <property type="molecule type" value="Genomic_DNA"/>
</dbReference>
<evidence type="ECO:0000259" key="8">
    <source>
        <dbReference type="PROSITE" id="PS51686"/>
    </source>
</evidence>
<evidence type="ECO:0000256" key="6">
    <source>
        <dbReference type="ARBA" id="ARBA00022884"/>
    </source>
</evidence>
<dbReference type="InterPro" id="IPR018314">
    <property type="entry name" value="RsmB/NOL1/NOP2-like_CS"/>
</dbReference>
<evidence type="ECO:0000313" key="9">
    <source>
        <dbReference type="EMBL" id="SEW40489.1"/>
    </source>
</evidence>
<evidence type="ECO:0000256" key="7">
    <source>
        <dbReference type="PROSITE-ProRule" id="PRU01023"/>
    </source>
</evidence>
<dbReference type="Pfam" id="PF17126">
    <property type="entry name" value="RsmF_methylt_CI"/>
    <property type="match status" value="1"/>
</dbReference>
<dbReference type="Gene3D" id="2.30.130.60">
    <property type="match status" value="1"/>
</dbReference>
<feature type="binding site" evidence="7">
    <location>
        <position position="133"/>
    </location>
    <ligand>
        <name>S-adenosyl-L-methionine</name>
        <dbReference type="ChEBI" id="CHEBI:59789"/>
    </ligand>
</feature>
<dbReference type="Pfam" id="PF01189">
    <property type="entry name" value="Methyltr_RsmB-F"/>
    <property type="match status" value="1"/>
</dbReference>
<dbReference type="InterPro" id="IPR029063">
    <property type="entry name" value="SAM-dependent_MTases_sf"/>
</dbReference>
<dbReference type="OrthoDB" id="9810297at2"/>
<dbReference type="Gene3D" id="3.30.70.1170">
    <property type="entry name" value="Sun protein, domain 3"/>
    <property type="match status" value="1"/>
</dbReference>
<dbReference type="RefSeq" id="WP_092456359.1">
    <property type="nucleotide sequence ID" value="NZ_FOJI01000016.1"/>
</dbReference>
<dbReference type="PROSITE" id="PS51686">
    <property type="entry name" value="SAM_MT_RSMB_NOP"/>
    <property type="match status" value="1"/>
</dbReference>
<dbReference type="SUPFAM" id="SSF53335">
    <property type="entry name" value="S-adenosyl-L-methionine-dependent methyltransferases"/>
    <property type="match status" value="1"/>
</dbReference>
<reference evidence="9 10" key="1">
    <citation type="submission" date="2016-10" db="EMBL/GenBank/DDBJ databases">
        <authorList>
            <person name="de Groot N.N."/>
        </authorList>
    </citation>
    <scope>NUCLEOTIDE SEQUENCE [LARGE SCALE GENOMIC DNA]</scope>
    <source>
        <strain evidence="9 10">DSM 9179</strain>
    </source>
</reference>
<dbReference type="CDD" id="cd21147">
    <property type="entry name" value="RsmF_methylt_CTD1"/>
    <property type="match status" value="1"/>
</dbReference>
<dbReference type="InterPro" id="IPR049560">
    <property type="entry name" value="MeTrfase_RsmB-F_NOP2_cat"/>
</dbReference>
<dbReference type="GO" id="GO:0006396">
    <property type="term" value="P:RNA processing"/>
    <property type="evidence" value="ECO:0007669"/>
    <property type="project" value="InterPro"/>
</dbReference>
<dbReference type="InterPro" id="IPR031341">
    <property type="entry name" value="Methyltr_RsmF_N"/>
</dbReference>
<dbReference type="InterPro" id="IPR011023">
    <property type="entry name" value="Nop2p"/>
</dbReference>
<protein>
    <submittedName>
        <fullName evidence="9">NOL1/NOP2/sun family putative RNA methylase</fullName>
    </submittedName>
</protein>
<dbReference type="Pfam" id="PF17125">
    <property type="entry name" value="Methyltr_RsmF_N"/>
    <property type="match status" value="1"/>
</dbReference>
<evidence type="ECO:0000313" key="10">
    <source>
        <dbReference type="Proteomes" id="UP000199701"/>
    </source>
</evidence>
<evidence type="ECO:0000256" key="5">
    <source>
        <dbReference type="ARBA" id="ARBA00022691"/>
    </source>
</evidence>
<dbReference type="PANTHER" id="PTHR22807:SF30">
    <property type="entry name" value="28S RRNA (CYTOSINE(4447)-C(5))-METHYLTRANSFERASE-RELATED"/>
    <property type="match status" value="1"/>
</dbReference>
<keyword evidence="6 7" id="KW-0694">RNA-binding</keyword>
<dbReference type="GO" id="GO:0008173">
    <property type="term" value="F:RNA methyltransferase activity"/>
    <property type="evidence" value="ECO:0007669"/>
    <property type="project" value="InterPro"/>
</dbReference>
<feature type="binding site" evidence="7">
    <location>
        <position position="178"/>
    </location>
    <ligand>
        <name>S-adenosyl-L-methionine</name>
        <dbReference type="ChEBI" id="CHEBI:59789"/>
    </ligand>
</feature>
<feature type="domain" description="SAM-dependent MTase RsmB/NOP-type" evidence="8">
    <location>
        <begin position="17"/>
        <end position="302"/>
    </location>
</feature>
<organism evidence="9 10">
    <name type="scientific">[Clostridium] fimetarium</name>
    <dbReference type="NCBI Taxonomy" id="99656"/>
    <lineage>
        <taxon>Bacteria</taxon>
        <taxon>Bacillati</taxon>
        <taxon>Bacillota</taxon>
        <taxon>Clostridia</taxon>
        <taxon>Lachnospirales</taxon>
        <taxon>Lachnospiraceae</taxon>
    </lineage>
</organism>
<keyword evidence="5 7" id="KW-0949">S-adenosyl-L-methionine</keyword>
<dbReference type="InterPro" id="IPR031340">
    <property type="entry name" value="RsmF_methylt_CI"/>
</dbReference>